<dbReference type="SUPFAM" id="SSF50249">
    <property type="entry name" value="Nucleic acid-binding proteins"/>
    <property type="match status" value="1"/>
</dbReference>
<protein>
    <recommendedName>
        <fullName evidence="2">Single-stranded DNA binding protein Ssb-like OB fold domain-containing protein</fullName>
    </recommendedName>
</protein>
<dbReference type="InterPro" id="IPR012340">
    <property type="entry name" value="NA-bd_OB-fold"/>
</dbReference>
<gene>
    <name evidence="3" type="ORF">ACMD2_15189</name>
</gene>
<accession>A0A199VMR9</accession>
<dbReference type="InterPro" id="IPR048970">
    <property type="entry name" value="OB_Ssb-like"/>
</dbReference>
<dbReference type="Pfam" id="PF21473">
    <property type="entry name" value="OB_Ssb-like"/>
    <property type="match status" value="1"/>
</dbReference>
<dbReference type="Gene3D" id="2.40.50.140">
    <property type="entry name" value="Nucleic acid-binding proteins"/>
    <property type="match status" value="1"/>
</dbReference>
<evidence type="ECO:0000313" key="3">
    <source>
        <dbReference type="EMBL" id="OAY78186.1"/>
    </source>
</evidence>
<sequence>VFPSSGVNGDGGGPGGVAAKPAMRKPVFTKVDQLKPGTSGHTLTVKVVSSETVLHKGRAVPSSANLRRTRIAERLVGDETGTIVFTARNEQGEPLKAALLLNYDPTGPSRLLSVMRDKIKLLTCYVPNFFKRKNWQMEFFSLGPNQYMVTSTHKHWFCARCVNTSKPDKQNGDFSPCGLTMNQYAGMKALLVRLHKQWLQLTTWHGR</sequence>
<proteinExistence type="predicted"/>
<comment type="caution">
    <text evidence="3">The sequence shown here is derived from an EMBL/GenBank/DDBJ whole genome shotgun (WGS) entry which is preliminary data.</text>
</comment>
<dbReference type="Proteomes" id="UP000092600">
    <property type="component" value="Unassembled WGS sequence"/>
</dbReference>
<feature type="region of interest" description="Disordered" evidence="1">
    <location>
        <begin position="1"/>
        <end position="21"/>
    </location>
</feature>
<dbReference type="PANTHER" id="PTHR31472:SF5">
    <property type="entry name" value="OS05G0244600 PROTEIN"/>
    <property type="match status" value="1"/>
</dbReference>
<evidence type="ECO:0000313" key="4">
    <source>
        <dbReference type="Proteomes" id="UP000092600"/>
    </source>
</evidence>
<feature type="domain" description="Single-stranded DNA binding protein Ssb-like OB fold" evidence="2">
    <location>
        <begin position="34"/>
        <end position="96"/>
    </location>
</feature>
<dbReference type="EMBL" id="LSRQ01001344">
    <property type="protein sequence ID" value="OAY78186.1"/>
    <property type="molecule type" value="Genomic_DNA"/>
</dbReference>
<evidence type="ECO:0000256" key="1">
    <source>
        <dbReference type="SAM" id="MobiDB-lite"/>
    </source>
</evidence>
<dbReference type="PANTHER" id="PTHR31472">
    <property type="entry name" value="OS05G0244600 PROTEIN"/>
    <property type="match status" value="1"/>
</dbReference>
<feature type="non-terminal residue" evidence="3">
    <location>
        <position position="1"/>
    </location>
</feature>
<reference evidence="3 4" key="1">
    <citation type="journal article" date="2016" name="DNA Res.">
        <title>The draft genome of MD-2 pineapple using hybrid error correction of long reads.</title>
        <authorList>
            <person name="Redwan R.M."/>
            <person name="Saidin A."/>
            <person name="Kumar S.V."/>
        </authorList>
    </citation>
    <scope>NUCLEOTIDE SEQUENCE [LARGE SCALE GENOMIC DNA]</scope>
    <source>
        <strain evidence="4">cv. MD2</strain>
        <tissue evidence="3">Leaf</tissue>
    </source>
</reference>
<dbReference type="STRING" id="4615.A0A199VMR9"/>
<dbReference type="AlphaFoldDB" id="A0A199VMR9"/>
<organism evidence="3 4">
    <name type="scientific">Ananas comosus</name>
    <name type="common">Pineapple</name>
    <name type="synonym">Ananas ananas</name>
    <dbReference type="NCBI Taxonomy" id="4615"/>
    <lineage>
        <taxon>Eukaryota</taxon>
        <taxon>Viridiplantae</taxon>
        <taxon>Streptophyta</taxon>
        <taxon>Embryophyta</taxon>
        <taxon>Tracheophyta</taxon>
        <taxon>Spermatophyta</taxon>
        <taxon>Magnoliopsida</taxon>
        <taxon>Liliopsida</taxon>
        <taxon>Poales</taxon>
        <taxon>Bromeliaceae</taxon>
        <taxon>Bromelioideae</taxon>
        <taxon>Ananas</taxon>
    </lineage>
</organism>
<name>A0A199VMR9_ANACO</name>
<evidence type="ECO:0000259" key="2">
    <source>
        <dbReference type="Pfam" id="PF21473"/>
    </source>
</evidence>